<reference evidence="1" key="1">
    <citation type="submission" date="2017-08" db="EMBL/GenBank/DDBJ databases">
        <title>Genomes of multiple Clavibacter strains from different subspecies.</title>
        <authorList>
            <person name="Yuan X.-K."/>
            <person name="Li X.-S."/>
            <person name="Nie J."/>
            <person name="De Boer S.H."/>
        </authorList>
    </citation>
    <scope>NUCLEOTIDE SEQUENCE [LARGE SCALE GENOMIC DNA]</scope>
    <source>
        <strain evidence="1">ATCC 33566</strain>
    </source>
</reference>
<organism evidence="1 2">
    <name type="scientific">Clavibacter tessellarius</name>
    <dbReference type="NCBI Taxonomy" id="31965"/>
    <lineage>
        <taxon>Bacteria</taxon>
        <taxon>Bacillati</taxon>
        <taxon>Actinomycetota</taxon>
        <taxon>Actinomycetes</taxon>
        <taxon>Micrococcales</taxon>
        <taxon>Microbacteriaceae</taxon>
        <taxon>Clavibacter</taxon>
    </lineage>
</organism>
<dbReference type="CDD" id="cd01836">
    <property type="entry name" value="FeeA_FeeB_like"/>
    <property type="match status" value="1"/>
</dbReference>
<accession>A0A225CB92</accession>
<evidence type="ECO:0008006" key="3">
    <source>
        <dbReference type="Google" id="ProtNLM"/>
    </source>
</evidence>
<dbReference type="AlphaFoldDB" id="A0A225CB92"/>
<keyword evidence="2" id="KW-1185">Reference proteome</keyword>
<dbReference type="InterPro" id="IPR036514">
    <property type="entry name" value="SGNH_hydro_sf"/>
</dbReference>
<dbReference type="RefSeq" id="WP_094126377.1">
    <property type="nucleotide sequence ID" value="NZ_CP040788.1"/>
</dbReference>
<proteinExistence type="predicted"/>
<dbReference type="Proteomes" id="UP000215316">
    <property type="component" value="Unassembled WGS sequence"/>
</dbReference>
<dbReference type="Gene3D" id="3.40.50.1110">
    <property type="entry name" value="SGNH hydrolase"/>
    <property type="match status" value="1"/>
</dbReference>
<evidence type="ECO:0000313" key="1">
    <source>
        <dbReference type="EMBL" id="OQJ61981.1"/>
    </source>
</evidence>
<gene>
    <name evidence="1" type="ORF">B5P24_02520</name>
</gene>
<evidence type="ECO:0000313" key="2">
    <source>
        <dbReference type="Proteomes" id="UP000215316"/>
    </source>
</evidence>
<dbReference type="EMBL" id="MZMQ01000001">
    <property type="protein sequence ID" value="OQJ61981.1"/>
    <property type="molecule type" value="Genomic_DNA"/>
</dbReference>
<dbReference type="OrthoDB" id="9804395at2"/>
<comment type="caution">
    <text evidence="1">The sequence shown here is derived from an EMBL/GenBank/DDBJ whole genome shotgun (WGS) entry which is preliminary data.</text>
</comment>
<dbReference type="SUPFAM" id="SSF52266">
    <property type="entry name" value="SGNH hydrolase"/>
    <property type="match status" value="1"/>
</dbReference>
<sequence length="242" mass="26222">MRRIAQGIVRPVIFVQYLALRAGLQSNVFPRDAGSGTVEGEAPQRILVMGEATAVGFGVLSHELGMAGHFARQLSRRTARGVEWTTRPFADLTIHTAAATVRDRELLEDVDVVLLMLGVGDSIRLTPQRTWRRLLCATIDDLSRGLPEGARVLLSEVPPLKDSAGLPEPWRTIAARHGRLLNRVTAEVIASRPAVASVAFPSESVIDLGDPDSAQASRVYATWARAFLTRMLGPSASSPREA</sequence>
<protein>
    <recommendedName>
        <fullName evidence="3">SGNH/GDSL hydrolase family protein</fullName>
    </recommendedName>
</protein>
<name>A0A225CB92_9MICO</name>